<sequence>MQAVVQRGEGGAVAGRALRATWVHLLVALIVVRRAVKRECGCAVDADNDVGMGSALLRKTVREWEPEESVDLRIEISESCIQVPTLLSKHTSILFSSSFSVFWCLGSLWNML</sequence>
<dbReference type="EMBL" id="JARJCM010000121">
    <property type="protein sequence ID" value="KAJ7027650.1"/>
    <property type="molecule type" value="Genomic_DNA"/>
</dbReference>
<evidence type="ECO:0000256" key="1">
    <source>
        <dbReference type="SAM" id="SignalP"/>
    </source>
</evidence>
<feature type="signal peptide" evidence="1">
    <location>
        <begin position="1"/>
        <end position="37"/>
    </location>
</feature>
<keyword evidence="3" id="KW-1185">Reference proteome</keyword>
<evidence type="ECO:0000313" key="2">
    <source>
        <dbReference type="EMBL" id="KAJ7027650.1"/>
    </source>
</evidence>
<accession>A0AAD6WWV7</accession>
<dbReference type="Proteomes" id="UP001218188">
    <property type="component" value="Unassembled WGS sequence"/>
</dbReference>
<keyword evidence="1" id="KW-0732">Signal</keyword>
<dbReference type="AlphaFoldDB" id="A0AAD6WWV7"/>
<gene>
    <name evidence="2" type="ORF">C8F04DRAFT_1189334</name>
</gene>
<feature type="chain" id="PRO_5041942822" evidence="1">
    <location>
        <begin position="38"/>
        <end position="112"/>
    </location>
</feature>
<reference evidence="2" key="1">
    <citation type="submission" date="2023-03" db="EMBL/GenBank/DDBJ databases">
        <title>Massive genome expansion in bonnet fungi (Mycena s.s.) driven by repeated elements and novel gene families across ecological guilds.</title>
        <authorList>
            <consortium name="Lawrence Berkeley National Laboratory"/>
            <person name="Harder C.B."/>
            <person name="Miyauchi S."/>
            <person name="Viragh M."/>
            <person name="Kuo A."/>
            <person name="Thoen E."/>
            <person name="Andreopoulos B."/>
            <person name="Lu D."/>
            <person name="Skrede I."/>
            <person name="Drula E."/>
            <person name="Henrissat B."/>
            <person name="Morin E."/>
            <person name="Kohler A."/>
            <person name="Barry K."/>
            <person name="LaButti K."/>
            <person name="Morin E."/>
            <person name="Salamov A."/>
            <person name="Lipzen A."/>
            <person name="Mereny Z."/>
            <person name="Hegedus B."/>
            <person name="Baldrian P."/>
            <person name="Stursova M."/>
            <person name="Weitz H."/>
            <person name="Taylor A."/>
            <person name="Grigoriev I.V."/>
            <person name="Nagy L.G."/>
            <person name="Martin F."/>
            <person name="Kauserud H."/>
        </authorList>
    </citation>
    <scope>NUCLEOTIDE SEQUENCE</scope>
    <source>
        <strain evidence="2">CBHHK200</strain>
    </source>
</reference>
<proteinExistence type="predicted"/>
<comment type="caution">
    <text evidence="2">The sequence shown here is derived from an EMBL/GenBank/DDBJ whole genome shotgun (WGS) entry which is preliminary data.</text>
</comment>
<evidence type="ECO:0000313" key="3">
    <source>
        <dbReference type="Proteomes" id="UP001218188"/>
    </source>
</evidence>
<name>A0AAD6WWV7_9AGAR</name>
<organism evidence="2 3">
    <name type="scientific">Mycena alexandri</name>
    <dbReference type="NCBI Taxonomy" id="1745969"/>
    <lineage>
        <taxon>Eukaryota</taxon>
        <taxon>Fungi</taxon>
        <taxon>Dikarya</taxon>
        <taxon>Basidiomycota</taxon>
        <taxon>Agaricomycotina</taxon>
        <taxon>Agaricomycetes</taxon>
        <taxon>Agaricomycetidae</taxon>
        <taxon>Agaricales</taxon>
        <taxon>Marasmiineae</taxon>
        <taxon>Mycenaceae</taxon>
        <taxon>Mycena</taxon>
    </lineage>
</organism>
<protein>
    <submittedName>
        <fullName evidence="2">Uncharacterized protein</fullName>
    </submittedName>
</protein>